<comment type="caution">
    <text evidence="2">The sequence shown here is derived from an EMBL/GenBank/DDBJ whole genome shotgun (WGS) entry which is preliminary data.</text>
</comment>
<accession>A0ABS7XQ94</accession>
<dbReference type="EMBL" id="JAIUJR010000003">
    <property type="protein sequence ID" value="MCA0132178.1"/>
    <property type="molecule type" value="Genomic_DNA"/>
</dbReference>
<protein>
    <submittedName>
        <fullName evidence="2">Uncharacterized protein</fullName>
    </submittedName>
</protein>
<proteinExistence type="predicted"/>
<dbReference type="RefSeq" id="WP_224527337.1">
    <property type="nucleotide sequence ID" value="NZ_JAIUJR010000003.1"/>
</dbReference>
<dbReference type="Proteomes" id="UP001198901">
    <property type="component" value="Unassembled WGS sequence"/>
</dbReference>
<keyword evidence="1" id="KW-0732">Signal</keyword>
<name>A0ABS7XQ94_9FLAO</name>
<reference evidence="3" key="1">
    <citation type="submission" date="2023-07" db="EMBL/GenBank/DDBJ databases">
        <authorList>
            <person name="Yue Y."/>
        </authorList>
    </citation>
    <scope>NUCLEOTIDE SEQUENCE [LARGE SCALE GENOMIC DNA]</scope>
    <source>
        <strain evidence="3">D23</strain>
    </source>
</reference>
<evidence type="ECO:0000256" key="1">
    <source>
        <dbReference type="SAM" id="SignalP"/>
    </source>
</evidence>
<feature type="chain" id="PRO_5045723672" evidence="1">
    <location>
        <begin position="21"/>
        <end position="91"/>
    </location>
</feature>
<keyword evidence="3" id="KW-1185">Reference proteome</keyword>
<evidence type="ECO:0000313" key="2">
    <source>
        <dbReference type="EMBL" id="MCA0132178.1"/>
    </source>
</evidence>
<gene>
    <name evidence="2" type="ORF">LBU54_06245</name>
</gene>
<organism evidence="2 3">
    <name type="scientific">Winogradskyella alexanderae</name>
    <dbReference type="NCBI Taxonomy" id="2877123"/>
    <lineage>
        <taxon>Bacteria</taxon>
        <taxon>Pseudomonadati</taxon>
        <taxon>Bacteroidota</taxon>
        <taxon>Flavobacteriia</taxon>
        <taxon>Flavobacteriales</taxon>
        <taxon>Flavobacteriaceae</taxon>
        <taxon>Winogradskyella</taxon>
    </lineage>
</organism>
<feature type="signal peptide" evidence="1">
    <location>
        <begin position="1"/>
        <end position="20"/>
    </location>
</feature>
<sequence length="91" mass="10147">MNNILRIALLLLLCFSCAQNSDETSQINPETYWGENPWPEIRTQRINQLLPPALKSAGVDCWLVICRENNNYPIADHIGGENAGGTAAFLF</sequence>
<evidence type="ECO:0000313" key="3">
    <source>
        <dbReference type="Proteomes" id="UP001198901"/>
    </source>
</evidence>